<sequence length="193" mass="20224">AVALLVVNIVFINVTAYLGLVGLGYRSSVVRTTRERLRVNARTGAYALATALFVVVLAATVVATYQHLAFAHAVNQDVSSVLDETEYSSLELVEVRTEYSGVGPFSRPESVTVVVTRDAGEEYPEVAADIRDLVQGDTATDVDVGVRFLDVQRASSIDTDAVDDGSVDAGSVDGGAVEADADAIEAGAVGDRS</sequence>
<keyword evidence="1" id="KW-0472">Membrane</keyword>
<evidence type="ECO:0000256" key="1">
    <source>
        <dbReference type="SAM" id="Phobius"/>
    </source>
</evidence>
<feature type="transmembrane region" description="Helical" evidence="1">
    <location>
        <begin position="45"/>
        <end position="65"/>
    </location>
</feature>
<accession>A0ABD5S581</accession>
<keyword evidence="3" id="KW-1185">Reference proteome</keyword>
<dbReference type="Proteomes" id="UP001596328">
    <property type="component" value="Unassembled WGS sequence"/>
</dbReference>
<dbReference type="AlphaFoldDB" id="A0ABD5S581"/>
<organism evidence="2 3">
    <name type="scientific">Halobium palmae</name>
    <dbReference type="NCBI Taxonomy" id="1776492"/>
    <lineage>
        <taxon>Archaea</taxon>
        <taxon>Methanobacteriati</taxon>
        <taxon>Methanobacteriota</taxon>
        <taxon>Stenosarchaea group</taxon>
        <taxon>Halobacteria</taxon>
        <taxon>Halobacteriales</taxon>
        <taxon>Haloferacaceae</taxon>
        <taxon>Halobium</taxon>
    </lineage>
</organism>
<keyword evidence="1" id="KW-1133">Transmembrane helix</keyword>
<dbReference type="EMBL" id="JBHSWU010001452">
    <property type="protein sequence ID" value="MFC6726854.1"/>
    <property type="molecule type" value="Genomic_DNA"/>
</dbReference>
<gene>
    <name evidence="2" type="ORF">ACFQE1_21250</name>
</gene>
<reference evidence="2 3" key="1">
    <citation type="journal article" date="2019" name="Int. J. Syst. Evol. Microbiol.">
        <title>The Global Catalogue of Microorganisms (GCM) 10K type strain sequencing project: providing services to taxonomists for standard genome sequencing and annotation.</title>
        <authorList>
            <consortium name="The Broad Institute Genomics Platform"/>
            <consortium name="The Broad Institute Genome Sequencing Center for Infectious Disease"/>
            <person name="Wu L."/>
            <person name="Ma J."/>
        </authorList>
    </citation>
    <scope>NUCLEOTIDE SEQUENCE [LARGE SCALE GENOMIC DNA]</scope>
    <source>
        <strain evidence="2 3">NBRC 111368</strain>
    </source>
</reference>
<name>A0ABD5S581_9EURY</name>
<evidence type="ECO:0000313" key="3">
    <source>
        <dbReference type="Proteomes" id="UP001596328"/>
    </source>
</evidence>
<evidence type="ECO:0000313" key="2">
    <source>
        <dbReference type="EMBL" id="MFC6726854.1"/>
    </source>
</evidence>
<feature type="non-terminal residue" evidence="2">
    <location>
        <position position="193"/>
    </location>
</feature>
<feature type="transmembrane region" description="Helical" evidence="1">
    <location>
        <begin position="6"/>
        <end position="25"/>
    </location>
</feature>
<comment type="caution">
    <text evidence="2">The sequence shown here is derived from an EMBL/GenBank/DDBJ whole genome shotgun (WGS) entry which is preliminary data.</text>
</comment>
<keyword evidence="1" id="KW-0812">Transmembrane</keyword>
<proteinExistence type="predicted"/>
<protein>
    <submittedName>
        <fullName evidence="2">TIGR00341 family protein</fullName>
    </submittedName>
</protein>
<feature type="non-terminal residue" evidence="2">
    <location>
        <position position="1"/>
    </location>
</feature>